<dbReference type="Proteomes" id="UP000001449">
    <property type="component" value="Chromosome 5"/>
</dbReference>
<dbReference type="Gene3D" id="2.170.140.10">
    <property type="entry name" value="Chitin binding domain"/>
    <property type="match status" value="2"/>
</dbReference>
<feature type="domain" description="Chitin-binding type-2" evidence="2">
    <location>
        <begin position="57"/>
        <end position="113"/>
    </location>
</feature>
<feature type="region of interest" description="Disordered" evidence="1">
    <location>
        <begin position="114"/>
        <end position="135"/>
    </location>
</feature>
<reference evidence="3 4" key="1">
    <citation type="journal article" date="2004" name="Science">
        <title>The genome of the diatom Thalassiosira pseudonana: ecology, evolution, and metabolism.</title>
        <authorList>
            <person name="Armbrust E.V."/>
            <person name="Berges J.A."/>
            <person name="Bowler C."/>
            <person name="Green B.R."/>
            <person name="Martinez D."/>
            <person name="Putnam N.H."/>
            <person name="Zhou S."/>
            <person name="Allen A.E."/>
            <person name="Apt K.E."/>
            <person name="Bechner M."/>
            <person name="Brzezinski M.A."/>
            <person name="Chaal B.K."/>
            <person name="Chiovitti A."/>
            <person name="Davis A.K."/>
            <person name="Demarest M.S."/>
            <person name="Detter J.C."/>
            <person name="Glavina T."/>
            <person name="Goodstein D."/>
            <person name="Hadi M.Z."/>
            <person name="Hellsten U."/>
            <person name="Hildebrand M."/>
            <person name="Jenkins B.D."/>
            <person name="Jurka J."/>
            <person name="Kapitonov V.V."/>
            <person name="Kroger N."/>
            <person name="Lau W.W."/>
            <person name="Lane T.W."/>
            <person name="Larimer F.W."/>
            <person name="Lippmeier J.C."/>
            <person name="Lucas S."/>
            <person name="Medina M."/>
            <person name="Montsant A."/>
            <person name="Obornik M."/>
            <person name="Parker M.S."/>
            <person name="Palenik B."/>
            <person name="Pazour G.J."/>
            <person name="Richardson P.M."/>
            <person name="Rynearson T.A."/>
            <person name="Saito M.A."/>
            <person name="Schwartz D.C."/>
            <person name="Thamatrakoln K."/>
            <person name="Valentin K."/>
            <person name="Vardi A."/>
            <person name="Wilkerson F.P."/>
            <person name="Rokhsar D.S."/>
        </authorList>
    </citation>
    <scope>NUCLEOTIDE SEQUENCE [LARGE SCALE GENOMIC DNA]</scope>
    <source>
        <strain evidence="3 4">CCMP1335</strain>
    </source>
</reference>
<dbReference type="InterPro" id="IPR002557">
    <property type="entry name" value="Chitin-bd_dom"/>
</dbReference>
<evidence type="ECO:0000256" key="1">
    <source>
        <dbReference type="SAM" id="MobiDB-lite"/>
    </source>
</evidence>
<feature type="compositionally biased region" description="Polar residues" evidence="1">
    <location>
        <begin position="126"/>
        <end position="135"/>
    </location>
</feature>
<evidence type="ECO:0000259" key="2">
    <source>
        <dbReference type="PROSITE" id="PS50940"/>
    </source>
</evidence>
<feature type="domain" description="Chitin-binding type-2" evidence="2">
    <location>
        <begin position="1"/>
        <end position="43"/>
    </location>
</feature>
<dbReference type="GeneID" id="7444902"/>
<reference evidence="3 4" key="2">
    <citation type="journal article" date="2008" name="Nature">
        <title>The Phaeodactylum genome reveals the evolutionary history of diatom genomes.</title>
        <authorList>
            <person name="Bowler C."/>
            <person name="Allen A.E."/>
            <person name="Badger J.H."/>
            <person name="Grimwood J."/>
            <person name="Jabbari K."/>
            <person name="Kuo A."/>
            <person name="Maheswari U."/>
            <person name="Martens C."/>
            <person name="Maumus F."/>
            <person name="Otillar R.P."/>
            <person name="Rayko E."/>
            <person name="Salamov A."/>
            <person name="Vandepoele K."/>
            <person name="Beszteri B."/>
            <person name="Gruber A."/>
            <person name="Heijde M."/>
            <person name="Katinka M."/>
            <person name="Mock T."/>
            <person name="Valentin K."/>
            <person name="Verret F."/>
            <person name="Berges J.A."/>
            <person name="Brownlee C."/>
            <person name="Cadoret J.P."/>
            <person name="Chiovitti A."/>
            <person name="Choi C.J."/>
            <person name="Coesel S."/>
            <person name="De Martino A."/>
            <person name="Detter J.C."/>
            <person name="Durkin C."/>
            <person name="Falciatore A."/>
            <person name="Fournet J."/>
            <person name="Haruta M."/>
            <person name="Huysman M.J."/>
            <person name="Jenkins B.D."/>
            <person name="Jiroutova K."/>
            <person name="Jorgensen R.E."/>
            <person name="Joubert Y."/>
            <person name="Kaplan A."/>
            <person name="Kroger N."/>
            <person name="Kroth P.G."/>
            <person name="La Roche J."/>
            <person name="Lindquist E."/>
            <person name="Lommer M."/>
            <person name="Martin-Jezequel V."/>
            <person name="Lopez P.J."/>
            <person name="Lucas S."/>
            <person name="Mangogna M."/>
            <person name="McGinnis K."/>
            <person name="Medlin L.K."/>
            <person name="Montsant A."/>
            <person name="Oudot-Le Secq M.P."/>
            <person name="Napoli C."/>
            <person name="Obornik M."/>
            <person name="Parker M.S."/>
            <person name="Petit J.L."/>
            <person name="Porcel B.M."/>
            <person name="Poulsen N."/>
            <person name="Robison M."/>
            <person name="Rychlewski L."/>
            <person name="Rynearson T.A."/>
            <person name="Schmutz J."/>
            <person name="Shapiro H."/>
            <person name="Siaut M."/>
            <person name="Stanley M."/>
            <person name="Sussman M.R."/>
            <person name="Taylor A.R."/>
            <person name="Vardi A."/>
            <person name="von Dassow P."/>
            <person name="Vyverman W."/>
            <person name="Willis A."/>
            <person name="Wyrwicz L.S."/>
            <person name="Rokhsar D.S."/>
            <person name="Weissenbach J."/>
            <person name="Armbrust E.V."/>
            <person name="Green B.R."/>
            <person name="Van de Peer Y."/>
            <person name="Grigoriev I.V."/>
        </authorList>
    </citation>
    <scope>NUCLEOTIDE SEQUENCE [LARGE SCALE GENOMIC DNA]</scope>
    <source>
        <strain evidence="3 4">CCMP1335</strain>
    </source>
</reference>
<dbReference type="PaxDb" id="35128-Thaps262644"/>
<name>B8C3U3_THAPS</name>
<dbReference type="GO" id="GO:0005576">
    <property type="term" value="C:extracellular region"/>
    <property type="evidence" value="ECO:0007669"/>
    <property type="project" value="InterPro"/>
</dbReference>
<evidence type="ECO:0000313" key="3">
    <source>
        <dbReference type="EMBL" id="EED92184.1"/>
    </source>
</evidence>
<dbReference type="RefSeq" id="XP_002290432.1">
    <property type="nucleotide sequence ID" value="XM_002290396.1"/>
</dbReference>
<dbReference type="InParanoid" id="B8C3U3"/>
<dbReference type="EMBL" id="CM000642">
    <property type="protein sequence ID" value="EED92184.1"/>
    <property type="molecule type" value="Genomic_DNA"/>
</dbReference>
<sequence length="174" mass="19181">CSEYYFCDDGVAGVIYVCGEGLAFDTSLELCSTAETVNSNCNRPVPEVVPNDKPQQTPICKKGFTGWESIEQCTQYYYCDNGQPDTVFYCDEDSLFSKDRGVCDFADQIQCEDENNPAPSTKGDEWTSTLAPTASNSSGVALPPWLMKETESGGDRRNGLLVLLPIQFVAFMFL</sequence>
<dbReference type="Pfam" id="PF01607">
    <property type="entry name" value="CBM_14"/>
    <property type="match status" value="2"/>
</dbReference>
<dbReference type="SUPFAM" id="SSF57625">
    <property type="entry name" value="Invertebrate chitin-binding proteins"/>
    <property type="match status" value="2"/>
</dbReference>
<evidence type="ECO:0000313" key="4">
    <source>
        <dbReference type="Proteomes" id="UP000001449"/>
    </source>
</evidence>
<accession>B8C3U3</accession>
<dbReference type="SMART" id="SM00494">
    <property type="entry name" value="ChtBD2"/>
    <property type="match status" value="2"/>
</dbReference>
<dbReference type="HOGENOM" id="CLU_1544119_0_0_1"/>
<keyword evidence="4" id="KW-1185">Reference proteome</keyword>
<dbReference type="AlphaFoldDB" id="B8C3U3"/>
<proteinExistence type="predicted"/>
<gene>
    <name evidence="3" type="ORF">THAPSDRAFT_262644</name>
</gene>
<organism evidence="3 4">
    <name type="scientific">Thalassiosira pseudonana</name>
    <name type="common">Marine diatom</name>
    <name type="synonym">Cyclotella nana</name>
    <dbReference type="NCBI Taxonomy" id="35128"/>
    <lineage>
        <taxon>Eukaryota</taxon>
        <taxon>Sar</taxon>
        <taxon>Stramenopiles</taxon>
        <taxon>Ochrophyta</taxon>
        <taxon>Bacillariophyta</taxon>
        <taxon>Coscinodiscophyceae</taxon>
        <taxon>Thalassiosirophycidae</taxon>
        <taxon>Thalassiosirales</taxon>
        <taxon>Thalassiosiraceae</taxon>
        <taxon>Thalassiosira</taxon>
    </lineage>
</organism>
<feature type="non-terminal residue" evidence="3">
    <location>
        <position position="1"/>
    </location>
</feature>
<dbReference type="GO" id="GO:0008061">
    <property type="term" value="F:chitin binding"/>
    <property type="evidence" value="ECO:0007669"/>
    <property type="project" value="InterPro"/>
</dbReference>
<protein>
    <recommendedName>
        <fullName evidence="2">Chitin-binding type-2 domain-containing protein</fullName>
    </recommendedName>
</protein>
<dbReference type="PROSITE" id="PS50940">
    <property type="entry name" value="CHIT_BIND_II"/>
    <property type="match status" value="2"/>
</dbReference>
<dbReference type="InterPro" id="IPR036508">
    <property type="entry name" value="Chitin-bd_dom_sf"/>
</dbReference>
<dbReference type="KEGG" id="tps:THAPSDRAFT_262644"/>